<dbReference type="Gene3D" id="3.40.50.2000">
    <property type="entry name" value="Glycogen Phosphorylase B"/>
    <property type="match status" value="1"/>
</dbReference>
<dbReference type="AlphaFoldDB" id="A0A6J6VNU0"/>
<dbReference type="SUPFAM" id="SSF53756">
    <property type="entry name" value="UDP-Glycosyltransferase/glycogen phosphorylase"/>
    <property type="match status" value="1"/>
</dbReference>
<accession>A0A6J6VNU0</accession>
<dbReference type="PANTHER" id="PTHR12526:SF510">
    <property type="entry name" value="D-INOSITOL 3-PHOSPHATE GLYCOSYLTRANSFERASE"/>
    <property type="match status" value="1"/>
</dbReference>
<sequence length="380" mass="41365">MIPIEGGSFVIAANGYADGPAQPLQRYLVDQGARRVITIAHPLVPEGPTEHRITDARDGRERRTVRDLRLHPPASFALDPFVPLRVPKVDAWFGFNCLATARGLVQRAVRQSAHVVHWNVDFVPERFGPGALTRIYEGIDRWCCTHADGRVDLSQAALEARAARYGLTGSTVPGAVIPMGMWLDRSAKTSLENFGRRRVVFLGHLVERMGVATVVDAVALLAAQGVEVSADIIGGGPLLDETRAAVRRHGLENRVTVHGFIEDYTTIEHMLSQASVALAPYVRNPDSFTRYADPGKLKGYLGASLPIILTDVPPNAQELAGSAGAEIVLDNARDFADAIARLLDDEPEWRRRRAAASAYAERFDWPRVFSSGLAEVGVGA</sequence>
<evidence type="ECO:0000256" key="1">
    <source>
        <dbReference type="ARBA" id="ARBA00022676"/>
    </source>
</evidence>
<evidence type="ECO:0000256" key="2">
    <source>
        <dbReference type="ARBA" id="ARBA00022679"/>
    </source>
</evidence>
<keyword evidence="2" id="KW-0808">Transferase</keyword>
<name>A0A6J6VNU0_9ZZZZ</name>
<keyword evidence="1" id="KW-0328">Glycosyltransferase</keyword>
<dbReference type="GO" id="GO:0016757">
    <property type="term" value="F:glycosyltransferase activity"/>
    <property type="evidence" value="ECO:0007669"/>
    <property type="project" value="UniProtKB-KW"/>
</dbReference>
<dbReference type="PANTHER" id="PTHR12526">
    <property type="entry name" value="GLYCOSYLTRANSFERASE"/>
    <property type="match status" value="1"/>
</dbReference>
<protein>
    <submittedName>
        <fullName evidence="3">Unannotated protein</fullName>
    </submittedName>
</protein>
<organism evidence="3">
    <name type="scientific">freshwater metagenome</name>
    <dbReference type="NCBI Taxonomy" id="449393"/>
    <lineage>
        <taxon>unclassified sequences</taxon>
        <taxon>metagenomes</taxon>
        <taxon>ecological metagenomes</taxon>
    </lineage>
</organism>
<reference evidence="3" key="1">
    <citation type="submission" date="2020-05" db="EMBL/GenBank/DDBJ databases">
        <authorList>
            <person name="Chiriac C."/>
            <person name="Salcher M."/>
            <person name="Ghai R."/>
            <person name="Kavagutti S V."/>
        </authorList>
    </citation>
    <scope>NUCLEOTIDE SEQUENCE</scope>
</reference>
<dbReference type="EMBL" id="CAEZYR010000196">
    <property type="protein sequence ID" value="CAB4772683.1"/>
    <property type="molecule type" value="Genomic_DNA"/>
</dbReference>
<dbReference type="Pfam" id="PF13692">
    <property type="entry name" value="Glyco_trans_1_4"/>
    <property type="match status" value="1"/>
</dbReference>
<gene>
    <name evidence="3" type="ORF">UFOPK2754_03181</name>
</gene>
<evidence type="ECO:0000313" key="3">
    <source>
        <dbReference type="EMBL" id="CAB4772683.1"/>
    </source>
</evidence>
<proteinExistence type="predicted"/>